<feature type="domain" description="Sulfatase N-terminal" evidence="5">
    <location>
        <begin position="3"/>
        <end position="447"/>
    </location>
</feature>
<dbReference type="PANTHER" id="PTHR42693">
    <property type="entry name" value="ARYLSULFATASE FAMILY MEMBER"/>
    <property type="match status" value="1"/>
</dbReference>
<keyword evidence="4" id="KW-0106">Calcium</keyword>
<evidence type="ECO:0000256" key="4">
    <source>
        <dbReference type="ARBA" id="ARBA00022837"/>
    </source>
</evidence>
<dbReference type="InterPro" id="IPR000917">
    <property type="entry name" value="Sulfatase_N"/>
</dbReference>
<dbReference type="InterPro" id="IPR050738">
    <property type="entry name" value="Sulfatase"/>
</dbReference>
<dbReference type="EMBL" id="LATX01001869">
    <property type="protein sequence ID" value="KTB37065.1"/>
    <property type="molecule type" value="Genomic_DNA"/>
</dbReference>
<proteinExistence type="inferred from homology"/>
<accession>A0A0W0FLB8</accession>
<comment type="caution">
    <text evidence="6">The sequence shown here is derived from an EMBL/GenBank/DDBJ whole genome shotgun (WGS) entry which is preliminary data.</text>
</comment>
<comment type="similarity">
    <text evidence="1">Belongs to the sulfatase family.</text>
</comment>
<dbReference type="AlphaFoldDB" id="A0A0W0FLB8"/>
<dbReference type="Gene3D" id="3.40.720.10">
    <property type="entry name" value="Alkaline Phosphatase, subunit A"/>
    <property type="match status" value="1"/>
</dbReference>
<dbReference type="Pfam" id="PF00884">
    <property type="entry name" value="Sulfatase"/>
    <property type="match status" value="1"/>
</dbReference>
<evidence type="ECO:0000256" key="3">
    <source>
        <dbReference type="ARBA" id="ARBA00022801"/>
    </source>
</evidence>
<dbReference type="InterPro" id="IPR024607">
    <property type="entry name" value="Sulfatase_CS"/>
</dbReference>
<dbReference type="SUPFAM" id="SSF53649">
    <property type="entry name" value="Alkaline phosphatase-like"/>
    <property type="match status" value="1"/>
</dbReference>
<evidence type="ECO:0000256" key="1">
    <source>
        <dbReference type="ARBA" id="ARBA00008779"/>
    </source>
</evidence>
<evidence type="ECO:0000259" key="5">
    <source>
        <dbReference type="Pfam" id="PF00884"/>
    </source>
</evidence>
<name>A0A0W0FLB8_MONRR</name>
<dbReference type="Proteomes" id="UP000054988">
    <property type="component" value="Unassembled WGS sequence"/>
</dbReference>
<dbReference type="Gene3D" id="3.30.1120.10">
    <property type="match status" value="1"/>
</dbReference>
<sequence length="606" mass="67970">MKPNFLLIVADDLGFSDVGCFGSEISTPHLDKLASAGLRMTDYHTAAACSPTRAMLLSGTDNHIAGVGVMSEQKGTSPLIRLDISKILTAELEFDLKRWDAPGHEGYLNYRVAALPEILQDGGYHTLLSGKWHLGLKPDYLPNKRGFDRSLALLPGCANHYAWEPQFGDDMLRHFERIPPLYVEDGAKIDLPSNTTNDPNGFYSSDFYTDNLIKYLSERPKNKPFFAFLPFSAPHWPLQVHKKYRDKYKGFYSDGPEALRQRRLASLKKLGLIPPDVVPHDVVAPAESEWASLTNEERELSARAMEAYAGMVENMDENIGKILAYLEEIGEKDNTFIIFQSDNGAEGASYEAIPTIGKDIMAVIQKYYDNSLENVGEYNSFVWYGPRWAQAATAPSRLYKMFSTEGGIRVPMIVNYPPWTEKRAGKIVDAFATVMDIAPTVLDLAGIEHPGAIFRGRSVEGMRGKSWRTFFEGPEVRGVEAIHTSDDPAVGWELFGRAALRHGHWKIVFMPRWSHGKGDWELYDLSKDPGETRDLTSEYPEKVKELLVLWDEYVRQNGVVWGEALSHLPVQAEGLECKDVVGGDPIEDTRAWMPLSRGRANAKSPY</sequence>
<evidence type="ECO:0000313" key="7">
    <source>
        <dbReference type="Proteomes" id="UP000054988"/>
    </source>
</evidence>
<evidence type="ECO:0000256" key="2">
    <source>
        <dbReference type="ARBA" id="ARBA00022723"/>
    </source>
</evidence>
<organism evidence="6 7">
    <name type="scientific">Moniliophthora roreri</name>
    <name type="common">Frosty pod rot fungus</name>
    <name type="synonym">Monilia roreri</name>
    <dbReference type="NCBI Taxonomy" id="221103"/>
    <lineage>
        <taxon>Eukaryota</taxon>
        <taxon>Fungi</taxon>
        <taxon>Dikarya</taxon>
        <taxon>Basidiomycota</taxon>
        <taxon>Agaricomycotina</taxon>
        <taxon>Agaricomycetes</taxon>
        <taxon>Agaricomycetidae</taxon>
        <taxon>Agaricales</taxon>
        <taxon>Marasmiineae</taxon>
        <taxon>Marasmiaceae</taxon>
        <taxon>Moniliophthora</taxon>
    </lineage>
</organism>
<evidence type="ECO:0000313" key="6">
    <source>
        <dbReference type="EMBL" id="KTB37065.1"/>
    </source>
</evidence>
<dbReference type="InterPro" id="IPR017850">
    <property type="entry name" value="Alkaline_phosphatase_core_sf"/>
</dbReference>
<keyword evidence="3" id="KW-0378">Hydrolase</keyword>
<dbReference type="GO" id="GO:0004065">
    <property type="term" value="F:arylsulfatase activity"/>
    <property type="evidence" value="ECO:0007669"/>
    <property type="project" value="TreeGrafter"/>
</dbReference>
<keyword evidence="2" id="KW-0479">Metal-binding</keyword>
<dbReference type="CDD" id="cd16025">
    <property type="entry name" value="PAS_like"/>
    <property type="match status" value="1"/>
</dbReference>
<gene>
    <name evidence="6" type="ORF">WG66_10235</name>
</gene>
<dbReference type="GO" id="GO:0046872">
    <property type="term" value="F:metal ion binding"/>
    <property type="evidence" value="ECO:0007669"/>
    <property type="project" value="UniProtKB-KW"/>
</dbReference>
<dbReference type="PROSITE" id="PS00149">
    <property type="entry name" value="SULFATASE_2"/>
    <property type="match status" value="1"/>
</dbReference>
<dbReference type="eggNOG" id="KOG3867">
    <property type="taxonomic scope" value="Eukaryota"/>
</dbReference>
<reference evidence="6 7" key="1">
    <citation type="submission" date="2015-12" db="EMBL/GenBank/DDBJ databases">
        <title>Draft genome sequence of Moniliophthora roreri, the causal agent of frosty pod rot of cacao.</title>
        <authorList>
            <person name="Aime M.C."/>
            <person name="Diaz-Valderrama J.R."/>
            <person name="Kijpornyongpan T."/>
            <person name="Phillips-Mora W."/>
        </authorList>
    </citation>
    <scope>NUCLEOTIDE SEQUENCE [LARGE SCALE GENOMIC DNA]</scope>
    <source>
        <strain evidence="6 7">MCA 2952</strain>
    </source>
</reference>
<dbReference type="PANTHER" id="PTHR42693:SF33">
    <property type="entry name" value="ARYLSULFATASE"/>
    <property type="match status" value="1"/>
</dbReference>
<protein>
    <recommendedName>
        <fullName evidence="5">Sulfatase N-terminal domain-containing protein</fullName>
    </recommendedName>
</protein>